<evidence type="ECO:0000256" key="11">
    <source>
        <dbReference type="ARBA" id="ARBA00023242"/>
    </source>
</evidence>
<evidence type="ECO:0000313" key="15">
    <source>
        <dbReference type="EMBL" id="VDD94022.1"/>
    </source>
</evidence>
<proteinExistence type="inferred from homology"/>
<keyword evidence="16" id="KW-1185">Reference proteome</keyword>
<evidence type="ECO:0000256" key="5">
    <source>
        <dbReference type="ARBA" id="ARBA00022448"/>
    </source>
</evidence>
<gene>
    <name evidence="15" type="ORF">EVEC_LOCUS8773</name>
</gene>
<name>A0A158QBE5_ENTVE</name>
<dbReference type="WBParaSite" id="EVEC_0000936301-mRNA-1">
    <property type="protein sequence ID" value="EVEC_0000936301-mRNA-1"/>
    <property type="gene ID" value="EVEC_0000936301"/>
</dbReference>
<dbReference type="STRING" id="51028.A0A158QBE5"/>
<dbReference type="GO" id="GO:0160107">
    <property type="term" value="F:tRNA (adenine(58)-N1)-methyltransferase activity"/>
    <property type="evidence" value="ECO:0007669"/>
    <property type="project" value="UniProtKB-EC"/>
</dbReference>
<evidence type="ECO:0000256" key="6">
    <source>
        <dbReference type="ARBA" id="ARBA00022603"/>
    </source>
</evidence>
<keyword evidence="11" id="KW-0539">Nucleus</keyword>
<dbReference type="Gene3D" id="3.10.330.20">
    <property type="match status" value="1"/>
</dbReference>
<dbReference type="Proteomes" id="UP000274131">
    <property type="component" value="Unassembled WGS sequence"/>
</dbReference>
<dbReference type="InterPro" id="IPR014816">
    <property type="entry name" value="tRNA_MeTrfase_Gcd14"/>
</dbReference>
<keyword evidence="10" id="KW-0653">Protein transport</keyword>
<dbReference type="AlphaFoldDB" id="A0A158QBE5"/>
<dbReference type="GO" id="GO:0015031">
    <property type="term" value="P:protein transport"/>
    <property type="evidence" value="ECO:0007669"/>
    <property type="project" value="UniProtKB-KW"/>
</dbReference>
<dbReference type="InterPro" id="IPR029063">
    <property type="entry name" value="SAM-dependent_MTases_sf"/>
</dbReference>
<evidence type="ECO:0000256" key="7">
    <source>
        <dbReference type="ARBA" id="ARBA00022679"/>
    </source>
</evidence>
<reference evidence="15 16" key="2">
    <citation type="submission" date="2018-10" db="EMBL/GenBank/DDBJ databases">
        <authorList>
            <consortium name="Pathogen Informatics"/>
        </authorList>
    </citation>
    <scope>NUCLEOTIDE SEQUENCE [LARGE SCALE GENOMIC DNA]</scope>
</reference>
<reference evidence="17" key="1">
    <citation type="submission" date="2016-04" db="UniProtKB">
        <authorList>
            <consortium name="WormBaseParasite"/>
        </authorList>
    </citation>
    <scope>IDENTIFICATION</scope>
</reference>
<keyword evidence="5" id="KW-0813">Transport</keyword>
<dbReference type="PANTHER" id="PTHR12133">
    <property type="entry name" value="TRNA (ADENINE(58)-N(1))-METHYLTRANSFERASE"/>
    <property type="match status" value="1"/>
</dbReference>
<dbReference type="GO" id="GO:0000814">
    <property type="term" value="C:ESCRT II complex"/>
    <property type="evidence" value="ECO:0007669"/>
    <property type="project" value="InterPro"/>
</dbReference>
<dbReference type="InterPro" id="IPR014041">
    <property type="entry name" value="ESCRT-II_cplx_Vps25-sub_N"/>
</dbReference>
<evidence type="ECO:0000256" key="2">
    <source>
        <dbReference type="ARBA" id="ARBA00009674"/>
    </source>
</evidence>
<dbReference type="Pfam" id="PF05871">
    <property type="entry name" value="ESCRT-II"/>
    <property type="match status" value="1"/>
</dbReference>
<keyword evidence="9" id="KW-0819">tRNA processing</keyword>
<dbReference type="PANTHER" id="PTHR12133:SF2">
    <property type="entry name" value="TRNA (ADENINE(58)-N(1))-METHYLTRANSFERASE CATALYTIC SUBUNIT TRMT61A"/>
    <property type="match status" value="1"/>
</dbReference>
<dbReference type="GO" id="GO:0030488">
    <property type="term" value="P:tRNA methylation"/>
    <property type="evidence" value="ECO:0007669"/>
    <property type="project" value="InterPro"/>
</dbReference>
<organism evidence="17">
    <name type="scientific">Enterobius vermicularis</name>
    <name type="common">Human pinworm</name>
    <dbReference type="NCBI Taxonomy" id="51028"/>
    <lineage>
        <taxon>Eukaryota</taxon>
        <taxon>Metazoa</taxon>
        <taxon>Ecdysozoa</taxon>
        <taxon>Nematoda</taxon>
        <taxon>Chromadorea</taxon>
        <taxon>Rhabditida</taxon>
        <taxon>Spirurina</taxon>
        <taxon>Oxyuridomorpha</taxon>
        <taxon>Oxyuroidea</taxon>
        <taxon>Oxyuridae</taxon>
        <taxon>Enterobius</taxon>
    </lineage>
</organism>
<comment type="catalytic activity">
    <reaction evidence="13">
        <text>an adenosine in mRNA + S-adenosyl-L-methionine = an N(1)-methyladenosine in mRNA + S-adenosyl-L-homocysteine + H(+)</text>
        <dbReference type="Rhea" id="RHEA:55392"/>
        <dbReference type="Rhea" id="RHEA-COMP:12414"/>
        <dbReference type="Rhea" id="RHEA-COMP:12415"/>
        <dbReference type="ChEBI" id="CHEBI:15378"/>
        <dbReference type="ChEBI" id="CHEBI:57856"/>
        <dbReference type="ChEBI" id="CHEBI:59789"/>
        <dbReference type="ChEBI" id="CHEBI:74411"/>
        <dbReference type="ChEBI" id="CHEBI:74491"/>
    </reaction>
</comment>
<feature type="domain" description="tRNA (adenine(58)-N(1))-methyltransferase catalytic subunit TRM61 C-terminal" evidence="14">
    <location>
        <begin position="297"/>
        <end position="475"/>
    </location>
</feature>
<dbReference type="Gene3D" id="1.10.10.10">
    <property type="entry name" value="Winged helix-like DNA-binding domain superfamily/Winged helix DNA-binding domain"/>
    <property type="match status" value="1"/>
</dbReference>
<evidence type="ECO:0000256" key="12">
    <source>
        <dbReference type="ARBA" id="ARBA00030094"/>
    </source>
</evidence>
<evidence type="ECO:0000256" key="9">
    <source>
        <dbReference type="ARBA" id="ARBA00022694"/>
    </source>
</evidence>
<dbReference type="InterPro" id="IPR036388">
    <property type="entry name" value="WH-like_DNA-bd_sf"/>
</dbReference>
<evidence type="ECO:0000313" key="17">
    <source>
        <dbReference type="WBParaSite" id="EVEC_0000936301-mRNA-1"/>
    </source>
</evidence>
<keyword evidence="7" id="KW-0808">Transferase</keyword>
<evidence type="ECO:0000256" key="10">
    <source>
        <dbReference type="ARBA" id="ARBA00022927"/>
    </source>
</evidence>
<dbReference type="InterPro" id="IPR008570">
    <property type="entry name" value="ESCRT-II_cplx_Vps25-sub"/>
</dbReference>
<evidence type="ECO:0000256" key="1">
    <source>
        <dbReference type="ARBA" id="ARBA00004123"/>
    </source>
</evidence>
<evidence type="ECO:0000256" key="8">
    <source>
        <dbReference type="ARBA" id="ARBA00022691"/>
    </source>
</evidence>
<dbReference type="OrthoDB" id="1925287at2759"/>
<comment type="subcellular location">
    <subcellularLocation>
        <location evidence="1">Nucleus</location>
    </subcellularLocation>
</comment>
<dbReference type="PROSITE" id="PS51620">
    <property type="entry name" value="SAM_TRM61"/>
    <property type="match status" value="1"/>
</dbReference>
<dbReference type="GO" id="GO:0031515">
    <property type="term" value="C:tRNA (m1A) methyltransferase complex"/>
    <property type="evidence" value="ECO:0007669"/>
    <property type="project" value="InterPro"/>
</dbReference>
<evidence type="ECO:0000259" key="14">
    <source>
        <dbReference type="Pfam" id="PF08704"/>
    </source>
</evidence>
<dbReference type="Gene3D" id="1.10.10.570">
    <property type="entry name" value="Winged helix' DNA-binding domain. Chain C. Domain 1"/>
    <property type="match status" value="1"/>
</dbReference>
<dbReference type="GO" id="GO:0005634">
    <property type="term" value="C:nucleus"/>
    <property type="evidence" value="ECO:0007669"/>
    <property type="project" value="UniProtKB-SubCell"/>
</dbReference>
<keyword evidence="6" id="KW-0489">Methyltransferase</keyword>
<dbReference type="InterPro" id="IPR049470">
    <property type="entry name" value="TRM61_C"/>
</dbReference>
<dbReference type="SUPFAM" id="SSF53335">
    <property type="entry name" value="S-adenosyl-L-methionine-dependent methyltransferases"/>
    <property type="match status" value="1"/>
</dbReference>
<dbReference type="InterPro" id="IPR036390">
    <property type="entry name" value="WH_DNA-bd_sf"/>
</dbReference>
<protein>
    <recommendedName>
        <fullName evidence="4">Vacuolar protein-sorting-associated protein 25</fullName>
        <ecNumber evidence="3">2.1.1.220</ecNumber>
    </recommendedName>
    <alternativeName>
        <fullName evidence="12">ESCRT-II complex subunit VPS25</fullName>
    </alternativeName>
</protein>
<evidence type="ECO:0000256" key="3">
    <source>
        <dbReference type="ARBA" id="ARBA00012796"/>
    </source>
</evidence>
<keyword evidence="8" id="KW-0949">S-adenosyl-L-methionine</keyword>
<dbReference type="GO" id="GO:0071985">
    <property type="term" value="P:multivesicular body sorting pathway"/>
    <property type="evidence" value="ECO:0007669"/>
    <property type="project" value="InterPro"/>
</dbReference>
<sequence>MLRYLYEVEIQTKLSKSFYASHSVKAYFHTLLINCLLSFFNTITVFRLQPALLTREKQLEAWSDLVLDYCQFHKIYTLVISDISNTELFCNSTLNRRLSSEGVRAVFDFLEQKSLFFTRLKNRLREVYNFFLEHVDWLDSSKNRCHIYWRRPEEWASLIYNWAVSNAQLDIPLTLHELTRGVDTTRESFYGLDKDILIKSLTVLVEEGRAQFLESGSEVEGFLITYRFQCCLSSQRSFLNFTECIAEGDTVIVYVNFGTVYAIKVKRGCTLHMKYGALRHEFLIGKRFGSRVLATAGYVYALRPSAELWTRSLSRRTQILYTPDCSLILMLLDARPGSIICESGTGSGSLSHALAMIIAPSGHLYTHDIEESRVKDIESEFKDHGLQDVTTCALRDVCIDGFVVEDLCDGVFLDLPAPWDAIDHAKRALSKTRGGRLVSFSPCIEQVQRCCEVLRSRGFVKVETVELVPRKLKVTLCKF</sequence>
<accession>A0A158QBE5</accession>
<comment type="similarity">
    <text evidence="2">Belongs to the VPS25 family.</text>
</comment>
<evidence type="ECO:0000313" key="16">
    <source>
        <dbReference type="Proteomes" id="UP000274131"/>
    </source>
</evidence>
<dbReference type="EC" id="2.1.1.220" evidence="3"/>
<evidence type="ECO:0000256" key="4">
    <source>
        <dbReference type="ARBA" id="ARBA00017934"/>
    </source>
</evidence>
<dbReference type="SUPFAM" id="SSF46785">
    <property type="entry name" value="Winged helix' DNA-binding domain"/>
    <property type="match status" value="2"/>
</dbReference>
<evidence type="ECO:0000256" key="13">
    <source>
        <dbReference type="ARBA" id="ARBA00048481"/>
    </source>
</evidence>
<dbReference type="EMBL" id="UXUI01009603">
    <property type="protein sequence ID" value="VDD94022.1"/>
    <property type="molecule type" value="Genomic_DNA"/>
</dbReference>
<dbReference type="Gene3D" id="3.40.50.150">
    <property type="entry name" value="Vaccinia Virus protein VP39"/>
    <property type="match status" value="1"/>
</dbReference>
<dbReference type="Pfam" id="PF08704">
    <property type="entry name" value="GCD14"/>
    <property type="match status" value="1"/>
</dbReference>